<comment type="caution">
    <text evidence="3">The sequence shown here is derived from an EMBL/GenBank/DDBJ whole genome shotgun (WGS) entry which is preliminary data.</text>
</comment>
<dbReference type="PANTHER" id="PTHR33608">
    <property type="entry name" value="BLL2464 PROTEIN"/>
    <property type="match status" value="1"/>
</dbReference>
<dbReference type="InterPro" id="IPR002881">
    <property type="entry name" value="DUF58"/>
</dbReference>
<dbReference type="Gene3D" id="3.40.50.410">
    <property type="entry name" value="von Willebrand factor, type A domain"/>
    <property type="match status" value="1"/>
</dbReference>
<reference evidence="3 4" key="1">
    <citation type="submission" date="2020-08" db="EMBL/GenBank/DDBJ databases">
        <title>Acidobacteriota in marine sediments use diverse sulfur dissimilation pathways.</title>
        <authorList>
            <person name="Wasmund K."/>
        </authorList>
    </citation>
    <scope>NUCLEOTIDE SEQUENCE [LARGE SCALE GENOMIC DNA]</scope>
    <source>
        <strain evidence="3">MAG AM4</strain>
    </source>
</reference>
<name>A0A8J6Y6D2_9BACT</name>
<feature type="domain" description="DUF58" evidence="2">
    <location>
        <begin position="197"/>
        <end position="368"/>
    </location>
</feature>
<feature type="transmembrane region" description="Helical" evidence="1">
    <location>
        <begin position="7"/>
        <end position="24"/>
    </location>
</feature>
<proteinExistence type="predicted"/>
<protein>
    <submittedName>
        <fullName evidence="3">DUF58 domain-containing protein</fullName>
    </submittedName>
</protein>
<keyword evidence="1" id="KW-0472">Membrane</keyword>
<keyword evidence="1" id="KW-1133">Transmembrane helix</keyword>
<dbReference type="InterPro" id="IPR036465">
    <property type="entry name" value="vWFA_dom_sf"/>
</dbReference>
<dbReference type="Proteomes" id="UP000648239">
    <property type="component" value="Unassembled WGS sequence"/>
</dbReference>
<evidence type="ECO:0000259" key="2">
    <source>
        <dbReference type="Pfam" id="PF01882"/>
    </source>
</evidence>
<organism evidence="3 4">
    <name type="scientific">Candidatus Polarisedimenticola svalbardensis</name>
    <dbReference type="NCBI Taxonomy" id="2886004"/>
    <lineage>
        <taxon>Bacteria</taxon>
        <taxon>Pseudomonadati</taxon>
        <taxon>Acidobacteriota</taxon>
        <taxon>Candidatus Polarisedimenticolia</taxon>
        <taxon>Candidatus Polarisedimenticolales</taxon>
        <taxon>Candidatus Polarisedimenticolaceae</taxon>
        <taxon>Candidatus Polarisedimenticola</taxon>
    </lineage>
</organism>
<dbReference type="PANTHER" id="PTHR33608:SF3">
    <property type="entry name" value="SLR2013 PROTEIN"/>
    <property type="match status" value="1"/>
</dbReference>
<keyword evidence="1" id="KW-0812">Transmembrane</keyword>
<evidence type="ECO:0000313" key="3">
    <source>
        <dbReference type="EMBL" id="MBD3868030.1"/>
    </source>
</evidence>
<dbReference type="EMBL" id="JACXWD010000020">
    <property type="protein sequence ID" value="MBD3868030.1"/>
    <property type="molecule type" value="Genomic_DNA"/>
</dbReference>
<dbReference type="SUPFAM" id="SSF53300">
    <property type="entry name" value="vWA-like"/>
    <property type="match status" value="1"/>
</dbReference>
<dbReference type="Pfam" id="PF01882">
    <property type="entry name" value="DUF58"/>
    <property type="match status" value="1"/>
</dbReference>
<gene>
    <name evidence="3" type="ORF">IFK94_07890</name>
</gene>
<accession>A0A8J6Y6D2</accession>
<evidence type="ECO:0000313" key="4">
    <source>
        <dbReference type="Proteomes" id="UP000648239"/>
    </source>
</evidence>
<evidence type="ECO:0000256" key="1">
    <source>
        <dbReference type="SAM" id="Phobius"/>
    </source>
</evidence>
<dbReference type="AlphaFoldDB" id="A0A8J6Y6D2"/>
<sequence>MIPTPRFAWLVALGVPALLFGILQPAWLPWVLVLDLLLVVAAAWDALAALPASRLRVRRTVPPRWVQGRPESVRIAIDNEGAGTGRLLVRDLPPPAFHAPMHRLDTVLAPGMTVEMSYEATPAERGEHHFGNMAVRSMGPLGLVARQTVLPTEEAVRVYPDLIAMGNQETILGAAVSRQLGRRQDRMRGEGREFHQLRDYVPGDDIRSLDWKKFAHRGRLTVREYRAEKNQRILMLVDGGRMMTTRIAGRLRFDWAVQAAGRLARSALSMGDQVGVTVFARSIKATLPLARTRGQLGRLSDMLSEVTPDLSEPDLGAALGHVLKRNPRRTLVVLFTELADPRAAENAVKYIGSLSRRHLGLVVTLTDTDLENERNRPVREIDDVYRRVAADELWTEFRTTTRTLRARGAHVVAARADALAGETVQRYLEIKQRGLL</sequence>